<gene>
    <name evidence="1" type="ORF">TGMAS_207065</name>
</gene>
<reference evidence="1 2" key="1">
    <citation type="submission" date="2014-04" db="EMBL/GenBank/DDBJ databases">
        <authorList>
            <person name="Sibley D."/>
            <person name="Venepally P."/>
            <person name="Karamycheva S."/>
            <person name="Hadjithomas M."/>
            <person name="Khan A."/>
            <person name="Brunk B."/>
            <person name="Roos D."/>
            <person name="Caler E."/>
            <person name="Lorenzi H."/>
        </authorList>
    </citation>
    <scope>NUCLEOTIDE SEQUENCE [LARGE SCALE GENOMIC DNA]</scope>
    <source>
        <strain evidence="1 2">MAS</strain>
    </source>
</reference>
<dbReference type="EMBL" id="AEXC02002898">
    <property type="protein sequence ID" value="KFH01503.1"/>
    <property type="molecule type" value="Genomic_DNA"/>
</dbReference>
<dbReference type="Proteomes" id="UP000028821">
    <property type="component" value="Unassembled WGS sequence"/>
</dbReference>
<organism evidence="1 2">
    <name type="scientific">Toxoplasma gondii MAS</name>
    <dbReference type="NCBI Taxonomy" id="943118"/>
    <lineage>
        <taxon>Eukaryota</taxon>
        <taxon>Sar</taxon>
        <taxon>Alveolata</taxon>
        <taxon>Apicomplexa</taxon>
        <taxon>Conoidasida</taxon>
        <taxon>Coccidia</taxon>
        <taxon>Eucoccidiorida</taxon>
        <taxon>Eimeriorina</taxon>
        <taxon>Sarcocystidae</taxon>
        <taxon>Toxoplasma</taxon>
    </lineage>
</organism>
<proteinExistence type="predicted"/>
<name>A0A086PMC1_TOXGO</name>
<dbReference type="AlphaFoldDB" id="A0A086PMC1"/>
<evidence type="ECO:0000313" key="2">
    <source>
        <dbReference type="Proteomes" id="UP000028821"/>
    </source>
</evidence>
<accession>A0A086PMC1</accession>
<protein>
    <submittedName>
        <fullName evidence="1">Uncharacterized protein</fullName>
    </submittedName>
</protein>
<evidence type="ECO:0000313" key="1">
    <source>
        <dbReference type="EMBL" id="KFH01503.1"/>
    </source>
</evidence>
<dbReference type="VEuPathDB" id="ToxoDB:TGMAS_207065"/>
<sequence>MTTGATRLSCRLSQKAWKSPLVCPPGGRSDARLATVRLPSDGGWKTQGDGVFSFFLTTESSPLGIREWGAAVPTQNRFSKPSWCAFSSGGRGWVCTTVELHSPSLEDGGQNCCFFGGETVSFDHEFPEHFSVDGSRGQEFSVCATVSLDTGSAHRLFQKKGVVPPLPPNSVDAPRYPTACLQGEF</sequence>
<comment type="caution">
    <text evidence="1">The sequence shown here is derived from an EMBL/GenBank/DDBJ whole genome shotgun (WGS) entry which is preliminary data.</text>
</comment>